<organism evidence="2 3">
    <name type="scientific">Marinilabilia salmonicolor</name>
    <dbReference type="NCBI Taxonomy" id="989"/>
    <lineage>
        <taxon>Bacteria</taxon>
        <taxon>Pseudomonadati</taxon>
        <taxon>Bacteroidota</taxon>
        <taxon>Bacteroidia</taxon>
        <taxon>Marinilabiliales</taxon>
        <taxon>Marinilabiliaceae</taxon>
        <taxon>Marinilabilia</taxon>
    </lineage>
</organism>
<dbReference type="InterPro" id="IPR025388">
    <property type="entry name" value="Alginate_export_dom"/>
</dbReference>
<feature type="domain" description="Alginate export" evidence="1">
    <location>
        <begin position="27"/>
        <end position="308"/>
    </location>
</feature>
<sequence>MKYLRVLFLLGVFFQMPLAVIGQMKVDVEYRPRFEYRDGYKELLPDDASPSILASQRFRMSVSYTADGIRLKIIPQDIRTWGDEQISSSTGVFGDEASFDLFEGYAELRVWDKSWISVGRQQLSYDNQRLLSGRNWNQHGLAYDAVVFKTETGGWNIHAGSSWNSLSATTSGNTYPSDRIKSLNFLWIKRSFGENLDFSFNHIASGVTETDSTDAMNFRQTSGIYAQFSDGTLSVKGNFYYQYGKNRNGTDVDAFLLDADASLKLGRFSPGLGFSYLSGNDNTNSNNDKLFDVLYGARHRFFGHMDYFRNMASHTGGGGLSDWYGYLGYKVSDKVFLKNTTHFFSLAETNQNTPKSKSLGMENEVELKYKFNDWGSLKAGWLFYVPTDSFRQLQGVTNERFPNFAFVELTLSPNLL</sequence>
<dbReference type="AlphaFoldDB" id="A0A2T0XLB8"/>
<dbReference type="RefSeq" id="WP_258176684.1">
    <property type="nucleotide sequence ID" value="NZ_PVTS01000008.1"/>
</dbReference>
<dbReference type="EMBL" id="QPIZ01000006">
    <property type="protein sequence ID" value="RCW37450.1"/>
    <property type="molecule type" value="Genomic_DNA"/>
</dbReference>
<evidence type="ECO:0000313" key="2">
    <source>
        <dbReference type="EMBL" id="RCW37450.1"/>
    </source>
</evidence>
<name>A0A2T0XLB8_9BACT</name>
<accession>A0A2T0XLB8</accession>
<dbReference type="Pfam" id="PF13372">
    <property type="entry name" value="Alginate_exp"/>
    <property type="match status" value="1"/>
</dbReference>
<proteinExistence type="predicted"/>
<keyword evidence="3" id="KW-1185">Reference proteome</keyword>
<evidence type="ECO:0000313" key="3">
    <source>
        <dbReference type="Proteomes" id="UP000252733"/>
    </source>
</evidence>
<reference evidence="2 3" key="1">
    <citation type="submission" date="2018-07" db="EMBL/GenBank/DDBJ databases">
        <title>Freshwater and sediment microbial communities from various areas in North America, analyzing microbe dynamics in response to fracking.</title>
        <authorList>
            <person name="Lamendella R."/>
        </authorList>
    </citation>
    <scope>NUCLEOTIDE SEQUENCE [LARGE SCALE GENOMIC DNA]</scope>
    <source>
        <strain evidence="2 3">160A</strain>
    </source>
</reference>
<dbReference type="STRING" id="1168289.GCA_000259075_03903"/>
<protein>
    <submittedName>
        <fullName evidence="2">Alginate export protein</fullName>
    </submittedName>
</protein>
<evidence type="ECO:0000259" key="1">
    <source>
        <dbReference type="Pfam" id="PF13372"/>
    </source>
</evidence>
<gene>
    <name evidence="2" type="ORF">DFO77_106144</name>
</gene>
<comment type="caution">
    <text evidence="2">The sequence shown here is derived from an EMBL/GenBank/DDBJ whole genome shotgun (WGS) entry which is preliminary data.</text>
</comment>
<dbReference type="Proteomes" id="UP000252733">
    <property type="component" value="Unassembled WGS sequence"/>
</dbReference>